<dbReference type="InterPro" id="IPR010982">
    <property type="entry name" value="Lambda_DNA-bd_dom_sf"/>
</dbReference>
<dbReference type="SMART" id="SM00354">
    <property type="entry name" value="HTH_LACI"/>
    <property type="match status" value="1"/>
</dbReference>
<evidence type="ECO:0000256" key="1">
    <source>
        <dbReference type="ARBA" id="ARBA00023015"/>
    </source>
</evidence>
<proteinExistence type="predicted"/>
<keyword evidence="3" id="KW-0804">Transcription</keyword>
<dbReference type="SUPFAM" id="SSF47413">
    <property type="entry name" value="lambda repressor-like DNA-binding domains"/>
    <property type="match status" value="1"/>
</dbReference>
<dbReference type="GO" id="GO:0003700">
    <property type="term" value="F:DNA-binding transcription factor activity"/>
    <property type="evidence" value="ECO:0007669"/>
    <property type="project" value="TreeGrafter"/>
</dbReference>
<gene>
    <name evidence="5" type="ORF">FPZ24_12865</name>
</gene>
<evidence type="ECO:0000256" key="2">
    <source>
        <dbReference type="ARBA" id="ARBA00023125"/>
    </source>
</evidence>
<evidence type="ECO:0000259" key="4">
    <source>
        <dbReference type="PROSITE" id="PS50932"/>
    </source>
</evidence>
<dbReference type="OrthoDB" id="8433438at2"/>
<evidence type="ECO:0000313" key="5">
    <source>
        <dbReference type="EMBL" id="QDZ08255.1"/>
    </source>
</evidence>
<dbReference type="Gene3D" id="3.40.50.2300">
    <property type="match status" value="2"/>
</dbReference>
<dbReference type="CDD" id="cd01392">
    <property type="entry name" value="HTH_LacI"/>
    <property type="match status" value="1"/>
</dbReference>
<dbReference type="PROSITE" id="PS00356">
    <property type="entry name" value="HTH_LACI_1"/>
    <property type="match status" value="1"/>
</dbReference>
<dbReference type="AlphaFoldDB" id="A0A5B8LKI2"/>
<dbReference type="Pfam" id="PF13377">
    <property type="entry name" value="Peripla_BP_3"/>
    <property type="match status" value="1"/>
</dbReference>
<dbReference type="Pfam" id="PF00356">
    <property type="entry name" value="LacI"/>
    <property type="match status" value="1"/>
</dbReference>
<keyword evidence="2" id="KW-0238">DNA-binding</keyword>
<dbReference type="Gene3D" id="1.10.260.40">
    <property type="entry name" value="lambda repressor-like DNA-binding domains"/>
    <property type="match status" value="1"/>
</dbReference>
<evidence type="ECO:0000313" key="6">
    <source>
        <dbReference type="Proteomes" id="UP000315673"/>
    </source>
</evidence>
<reference evidence="5 6" key="1">
    <citation type="submission" date="2019-07" db="EMBL/GenBank/DDBJ databases">
        <title>Full genome sequence of Sphingomonas sp. 4R-6-7(HKS19).</title>
        <authorList>
            <person name="Im W.-T."/>
        </authorList>
    </citation>
    <scope>NUCLEOTIDE SEQUENCE [LARGE SCALE GENOMIC DNA]</scope>
    <source>
        <strain evidence="5 6">HKS19</strain>
    </source>
</reference>
<dbReference type="InterPro" id="IPR046335">
    <property type="entry name" value="LacI/GalR-like_sensor"/>
</dbReference>
<dbReference type="EMBL" id="CP042306">
    <property type="protein sequence ID" value="QDZ08255.1"/>
    <property type="molecule type" value="Genomic_DNA"/>
</dbReference>
<feature type="domain" description="HTH lacI-type" evidence="4">
    <location>
        <begin position="9"/>
        <end position="52"/>
    </location>
</feature>
<dbReference type="PROSITE" id="PS50932">
    <property type="entry name" value="HTH_LACI_2"/>
    <property type="match status" value="1"/>
</dbReference>
<dbReference type="Proteomes" id="UP000315673">
    <property type="component" value="Chromosome"/>
</dbReference>
<accession>A0A5B8LKI2</accession>
<dbReference type="PRINTS" id="PR00036">
    <property type="entry name" value="HTHLACI"/>
</dbReference>
<dbReference type="GO" id="GO:0000976">
    <property type="term" value="F:transcription cis-regulatory region binding"/>
    <property type="evidence" value="ECO:0007669"/>
    <property type="project" value="TreeGrafter"/>
</dbReference>
<dbReference type="SUPFAM" id="SSF53822">
    <property type="entry name" value="Periplasmic binding protein-like I"/>
    <property type="match status" value="1"/>
</dbReference>
<dbReference type="RefSeq" id="WP_146572594.1">
    <property type="nucleotide sequence ID" value="NZ_CP042306.1"/>
</dbReference>
<evidence type="ECO:0000256" key="3">
    <source>
        <dbReference type="ARBA" id="ARBA00023163"/>
    </source>
</evidence>
<dbReference type="InterPro" id="IPR028082">
    <property type="entry name" value="Peripla_BP_I"/>
</dbReference>
<keyword evidence="1" id="KW-0805">Transcription regulation</keyword>
<dbReference type="KEGG" id="spai:FPZ24_12865"/>
<keyword evidence="6" id="KW-1185">Reference proteome</keyword>
<organism evidence="5 6">
    <name type="scientific">Sphingomonas panacisoli</name>
    <dbReference type="NCBI Taxonomy" id="1813879"/>
    <lineage>
        <taxon>Bacteria</taxon>
        <taxon>Pseudomonadati</taxon>
        <taxon>Pseudomonadota</taxon>
        <taxon>Alphaproteobacteria</taxon>
        <taxon>Sphingomonadales</taxon>
        <taxon>Sphingomonadaceae</taxon>
        <taxon>Sphingomonas</taxon>
    </lineage>
</organism>
<name>A0A5B8LKI2_9SPHN</name>
<dbReference type="PANTHER" id="PTHR30146:SF120">
    <property type="entry name" value="ALANINE RACEMASE"/>
    <property type="match status" value="1"/>
</dbReference>
<dbReference type="PANTHER" id="PTHR30146">
    <property type="entry name" value="LACI-RELATED TRANSCRIPTIONAL REPRESSOR"/>
    <property type="match status" value="1"/>
</dbReference>
<protein>
    <submittedName>
        <fullName evidence="5">LacI family transcriptional regulator</fullName>
    </submittedName>
</protein>
<sequence>MGTNSNNNTTLQDLARLAGVSVSTVSRALNDEPVISTKTKQRVWALAREHNYPFRHYMPAAPIGAEGSIAIVTPHVRGRPVPLTHPFFLELIAQIGEAARARDCDFVVSHISPAGYDDLVHAVTTSRASGVIFLGQGTLHDQLNQLAMTKERFVVWGAHIAGQRYCSVGSDNILGGRRATLHLTRMGRKRIMFLGGSDPEASQRRRGYLDGVAESRLEADPALIVSVEFELEAAEAAVARLIHEGVTFDGIVASSDLIALGAIRALRRSGLTVPGDVSVVGYDDMLLSRLSTPTLSTIRQDTAEAGRLLVSRVLDFSPDHSPVHLPTDLIVRESCGG</sequence>
<dbReference type="InterPro" id="IPR000843">
    <property type="entry name" value="HTH_LacI"/>
</dbReference>